<gene>
    <name evidence="1" type="ORF">COLO4_14261</name>
</gene>
<dbReference type="AlphaFoldDB" id="A0A1R3JSU0"/>
<organism evidence="1 2">
    <name type="scientific">Corchorus olitorius</name>
    <dbReference type="NCBI Taxonomy" id="93759"/>
    <lineage>
        <taxon>Eukaryota</taxon>
        <taxon>Viridiplantae</taxon>
        <taxon>Streptophyta</taxon>
        <taxon>Embryophyta</taxon>
        <taxon>Tracheophyta</taxon>
        <taxon>Spermatophyta</taxon>
        <taxon>Magnoliopsida</taxon>
        <taxon>eudicotyledons</taxon>
        <taxon>Gunneridae</taxon>
        <taxon>Pentapetalae</taxon>
        <taxon>rosids</taxon>
        <taxon>malvids</taxon>
        <taxon>Malvales</taxon>
        <taxon>Malvaceae</taxon>
        <taxon>Grewioideae</taxon>
        <taxon>Apeibeae</taxon>
        <taxon>Corchorus</taxon>
    </lineage>
</organism>
<keyword evidence="2" id="KW-1185">Reference proteome</keyword>
<dbReference type="Proteomes" id="UP000187203">
    <property type="component" value="Unassembled WGS sequence"/>
</dbReference>
<sequence>MSKVSVEYYSDLEDQSRERKIVAPFQADKTNLLGRETERPTLV</sequence>
<comment type="caution">
    <text evidence="1">The sequence shown here is derived from an EMBL/GenBank/DDBJ whole genome shotgun (WGS) entry which is preliminary data.</text>
</comment>
<reference evidence="2" key="1">
    <citation type="submission" date="2013-09" db="EMBL/GenBank/DDBJ databases">
        <title>Corchorus olitorius genome sequencing.</title>
        <authorList>
            <person name="Alam M."/>
            <person name="Haque M.S."/>
            <person name="Islam M.S."/>
            <person name="Emdad E.M."/>
            <person name="Islam M.M."/>
            <person name="Ahmed B."/>
            <person name="Halim A."/>
            <person name="Hossen Q.M.M."/>
            <person name="Hossain M.Z."/>
            <person name="Ahmed R."/>
            <person name="Khan M.M."/>
            <person name="Islam R."/>
            <person name="Rashid M.M."/>
            <person name="Khan S.A."/>
            <person name="Rahman M.S."/>
            <person name="Alam M."/>
            <person name="Yahiya A.S."/>
            <person name="Khan M.S."/>
            <person name="Azam M.S."/>
            <person name="Haque T."/>
            <person name="Lashkar M.Z.H."/>
            <person name="Akhand A.I."/>
            <person name="Morshed G."/>
            <person name="Roy S."/>
            <person name="Uddin K.S."/>
            <person name="Rabeya T."/>
            <person name="Hossain A.S."/>
            <person name="Chowdhury A."/>
            <person name="Snigdha A.R."/>
            <person name="Mortoza M.S."/>
            <person name="Matin S.A."/>
            <person name="Hoque S.M.E."/>
            <person name="Islam M.K."/>
            <person name="Roy D.K."/>
            <person name="Haider R."/>
            <person name="Moosa M.M."/>
            <person name="Elias S.M."/>
            <person name="Hasan A.M."/>
            <person name="Jahan S."/>
            <person name="Shafiuddin M."/>
            <person name="Mahmood N."/>
            <person name="Shommy N.S."/>
        </authorList>
    </citation>
    <scope>NUCLEOTIDE SEQUENCE [LARGE SCALE GENOMIC DNA]</scope>
    <source>
        <strain evidence="2">cv. O-4</strain>
    </source>
</reference>
<accession>A0A1R3JSU0</accession>
<name>A0A1R3JSU0_9ROSI</name>
<dbReference type="EMBL" id="AWUE01015403">
    <property type="protein sequence ID" value="OMO97908.1"/>
    <property type="molecule type" value="Genomic_DNA"/>
</dbReference>
<protein>
    <submittedName>
        <fullName evidence="1">Uncharacterized protein</fullName>
    </submittedName>
</protein>
<proteinExistence type="predicted"/>
<evidence type="ECO:0000313" key="1">
    <source>
        <dbReference type="EMBL" id="OMO97908.1"/>
    </source>
</evidence>
<evidence type="ECO:0000313" key="2">
    <source>
        <dbReference type="Proteomes" id="UP000187203"/>
    </source>
</evidence>